<name>A0AAE0BXV5_9CHLO</name>
<accession>A0AAE0BXV5</accession>
<keyword evidence="2" id="KW-1185">Reference proteome</keyword>
<evidence type="ECO:0000313" key="2">
    <source>
        <dbReference type="Proteomes" id="UP001190700"/>
    </source>
</evidence>
<evidence type="ECO:0008006" key="3">
    <source>
        <dbReference type="Google" id="ProtNLM"/>
    </source>
</evidence>
<dbReference type="Proteomes" id="UP001190700">
    <property type="component" value="Unassembled WGS sequence"/>
</dbReference>
<gene>
    <name evidence="1" type="ORF">CYMTET_46364</name>
</gene>
<organism evidence="1 2">
    <name type="scientific">Cymbomonas tetramitiformis</name>
    <dbReference type="NCBI Taxonomy" id="36881"/>
    <lineage>
        <taxon>Eukaryota</taxon>
        <taxon>Viridiplantae</taxon>
        <taxon>Chlorophyta</taxon>
        <taxon>Pyramimonadophyceae</taxon>
        <taxon>Pyramimonadales</taxon>
        <taxon>Pyramimonadaceae</taxon>
        <taxon>Cymbomonas</taxon>
    </lineage>
</organism>
<comment type="caution">
    <text evidence="1">The sequence shown here is derived from an EMBL/GenBank/DDBJ whole genome shotgun (WGS) entry which is preliminary data.</text>
</comment>
<proteinExistence type="predicted"/>
<sequence>MAKLILKFIAILEERRGKTADAVCTDNPTVMKEARSKVEIERPHMLFTSCVIHDVSKWIEDLCALPSVAVLTKHHDFIVTKIRNKQCLVHAELKRAHEFDDLRPLFTDEVVKESNRKTYKQFIHSTLIRRGATRMGTRTVTVMKHNVKLQPAMQKVISHPDYNKRCGIAQRRAGLASADQVREAFAYLRT</sequence>
<dbReference type="EMBL" id="LGRX02032432">
    <property type="protein sequence ID" value="KAK3244009.1"/>
    <property type="molecule type" value="Genomic_DNA"/>
</dbReference>
<evidence type="ECO:0000313" key="1">
    <source>
        <dbReference type="EMBL" id="KAK3244009.1"/>
    </source>
</evidence>
<protein>
    <recommendedName>
        <fullName evidence="3">DUF659 domain-containing protein</fullName>
    </recommendedName>
</protein>
<dbReference type="AlphaFoldDB" id="A0AAE0BXV5"/>
<reference evidence="1 2" key="1">
    <citation type="journal article" date="2015" name="Genome Biol. Evol.">
        <title>Comparative Genomics of a Bacterivorous Green Alga Reveals Evolutionary Causalities and Consequences of Phago-Mixotrophic Mode of Nutrition.</title>
        <authorList>
            <person name="Burns J.A."/>
            <person name="Paasch A."/>
            <person name="Narechania A."/>
            <person name="Kim E."/>
        </authorList>
    </citation>
    <scope>NUCLEOTIDE SEQUENCE [LARGE SCALE GENOMIC DNA]</scope>
    <source>
        <strain evidence="1 2">PLY_AMNH</strain>
    </source>
</reference>